<dbReference type="InterPro" id="IPR036890">
    <property type="entry name" value="HATPase_C_sf"/>
</dbReference>
<dbReference type="OrthoDB" id="9763467at2"/>
<evidence type="ECO:0000259" key="5">
    <source>
        <dbReference type="SMART" id="SM00853"/>
    </source>
</evidence>
<evidence type="ECO:0000256" key="4">
    <source>
        <dbReference type="HAMAP-Rule" id="MF_00149"/>
    </source>
</evidence>
<evidence type="ECO:0000313" key="7">
    <source>
        <dbReference type="EMBL" id="BAC89220.1"/>
    </source>
</evidence>
<dbReference type="GO" id="GO:0005524">
    <property type="term" value="F:ATP binding"/>
    <property type="evidence" value="ECO:0007669"/>
    <property type="project" value="InterPro"/>
</dbReference>
<dbReference type="AlphaFoldDB" id="Q7NL47"/>
<dbReference type="PATRIC" id="fig|251221.4.peg.1301"/>
<dbReference type="GO" id="GO:0016887">
    <property type="term" value="F:ATP hydrolysis activity"/>
    <property type="evidence" value="ECO:0000318"/>
    <property type="project" value="GO_Central"/>
</dbReference>
<dbReference type="SUPFAM" id="SSF118116">
    <property type="entry name" value="DNA mismatch repair protein MutL"/>
    <property type="match status" value="1"/>
</dbReference>
<dbReference type="PANTHER" id="PTHR10073">
    <property type="entry name" value="DNA MISMATCH REPAIR PROTEIN MLH, PMS, MUTL"/>
    <property type="match status" value="1"/>
</dbReference>
<dbReference type="Pfam" id="PF01119">
    <property type="entry name" value="DNA_mis_repair"/>
    <property type="match status" value="1"/>
</dbReference>
<dbReference type="eggNOG" id="COG0323">
    <property type="taxonomic scope" value="Bacteria"/>
</dbReference>
<dbReference type="FunFam" id="3.30.230.10:FF:000138">
    <property type="entry name" value="DNA mismatch repair protein MutL"/>
    <property type="match status" value="1"/>
</dbReference>
<organism evidence="7 8">
    <name type="scientific">Gloeobacter violaceus (strain ATCC 29082 / PCC 7421)</name>
    <dbReference type="NCBI Taxonomy" id="251221"/>
    <lineage>
        <taxon>Bacteria</taxon>
        <taxon>Bacillati</taxon>
        <taxon>Cyanobacteriota</taxon>
        <taxon>Cyanophyceae</taxon>
        <taxon>Gloeobacterales</taxon>
        <taxon>Gloeobacteraceae</taxon>
        <taxon>Gloeobacter</taxon>
    </lineage>
</organism>
<dbReference type="InterPro" id="IPR042121">
    <property type="entry name" value="MutL_C_regsub"/>
</dbReference>
<proteinExistence type="inferred from homology"/>
<name>Q7NL47_GLOVI</name>
<dbReference type="NCBIfam" id="NF000951">
    <property type="entry name" value="PRK00095.2-1"/>
    <property type="match status" value="1"/>
</dbReference>
<reference evidence="7 8" key="2">
    <citation type="journal article" date="2003" name="DNA Res.">
        <title>Complete genome structure of Gloeobacter violaceus PCC 7421, a cyanobacterium that lacks thylakoids (supplement).</title>
        <authorList>
            <person name="Nakamura Y."/>
            <person name="Kaneko T."/>
            <person name="Sato S."/>
            <person name="Mimuro M."/>
            <person name="Miyashita H."/>
            <person name="Tsuchiya T."/>
            <person name="Sasamoto S."/>
            <person name="Watanabe A."/>
            <person name="Kawashima K."/>
            <person name="Kishida Y."/>
            <person name="Kiyokawa C."/>
            <person name="Kohara M."/>
            <person name="Matsumoto M."/>
            <person name="Matsuno A."/>
            <person name="Nakazaki N."/>
            <person name="Shimpo S."/>
            <person name="Takeuchi C."/>
            <person name="Yamada M."/>
            <person name="Tabata S."/>
        </authorList>
    </citation>
    <scope>NUCLEOTIDE SEQUENCE [LARGE SCALE GENOMIC DNA]</scope>
    <source>
        <strain evidence="8">ATCC 29082 / PCC 7421</strain>
    </source>
</reference>
<keyword evidence="8" id="KW-1185">Reference proteome</keyword>
<dbReference type="InParanoid" id="Q7NL47"/>
<keyword evidence="2 4" id="KW-0227">DNA damage</keyword>
<dbReference type="Gene3D" id="3.30.1540.20">
    <property type="entry name" value="MutL, C-terminal domain, dimerisation subdomain"/>
    <property type="match status" value="1"/>
</dbReference>
<dbReference type="Gene3D" id="3.30.565.10">
    <property type="entry name" value="Histidine kinase-like ATPase, C-terminal domain"/>
    <property type="match status" value="1"/>
</dbReference>
<dbReference type="InterPro" id="IPR014762">
    <property type="entry name" value="DNA_mismatch_repair_CS"/>
</dbReference>
<dbReference type="InterPro" id="IPR002099">
    <property type="entry name" value="MutL/Mlh/PMS"/>
</dbReference>
<dbReference type="Pfam" id="PF08676">
    <property type="entry name" value="MutL_C"/>
    <property type="match status" value="1"/>
</dbReference>
<dbReference type="GO" id="GO:0032300">
    <property type="term" value="C:mismatch repair complex"/>
    <property type="evidence" value="ECO:0000318"/>
    <property type="project" value="GO_Central"/>
</dbReference>
<dbReference type="Gene3D" id="3.30.1370.100">
    <property type="entry name" value="MutL, C-terminal domain, regulatory subdomain"/>
    <property type="match status" value="1"/>
</dbReference>
<dbReference type="Proteomes" id="UP000000557">
    <property type="component" value="Chromosome"/>
</dbReference>
<dbReference type="GO" id="GO:0006298">
    <property type="term" value="P:mismatch repair"/>
    <property type="evidence" value="ECO:0000318"/>
    <property type="project" value="GO_Central"/>
</dbReference>
<dbReference type="SMART" id="SM00853">
    <property type="entry name" value="MutL_C"/>
    <property type="match status" value="1"/>
</dbReference>
<comment type="function">
    <text evidence="4">This protein is involved in the repair of mismatches in DNA. It is required for dam-dependent methyl-directed DNA mismatch repair. May act as a 'molecular matchmaker', a protein that promotes the formation of a stable complex between two or more DNA-binding proteins in an ATP-dependent manner without itself being part of a final effector complex.</text>
</comment>
<gene>
    <name evidence="4 7" type="primary">mutL</name>
</gene>
<reference evidence="7 8" key="1">
    <citation type="journal article" date="2003" name="DNA Res.">
        <title>Complete genome structure of Gloeobacter violaceus PCC 7421, a cyanobacterium that lacks thylakoids.</title>
        <authorList>
            <person name="Nakamura Y."/>
            <person name="Kaneko T."/>
            <person name="Sato S."/>
            <person name="Mimuro M."/>
            <person name="Miyashita H."/>
            <person name="Tsuchiya T."/>
            <person name="Sasamoto S."/>
            <person name="Watanabe A."/>
            <person name="Kawashima K."/>
            <person name="Kishida Y."/>
            <person name="Kiyokawa C."/>
            <person name="Kohara M."/>
            <person name="Matsumoto M."/>
            <person name="Matsuno A."/>
            <person name="Nakazaki N."/>
            <person name="Shimpo S."/>
            <person name="Takeuchi C."/>
            <person name="Yamada M."/>
            <person name="Tabata S."/>
        </authorList>
    </citation>
    <scope>NUCLEOTIDE SEQUENCE [LARGE SCALE GENOMIC DNA]</scope>
    <source>
        <strain evidence="8">ATCC 29082 / PCC 7421</strain>
    </source>
</reference>
<dbReference type="InterPro" id="IPR037198">
    <property type="entry name" value="MutL_C_sf"/>
</dbReference>
<dbReference type="PROSITE" id="PS00058">
    <property type="entry name" value="DNA_MISMATCH_REPAIR_1"/>
    <property type="match status" value="1"/>
</dbReference>
<dbReference type="STRING" id="251221.gene:10758760"/>
<dbReference type="FunFam" id="3.30.565.10:FF:000003">
    <property type="entry name" value="DNA mismatch repair endonuclease MutL"/>
    <property type="match status" value="1"/>
</dbReference>
<dbReference type="EnsemblBacteria" id="BAC89220">
    <property type="protein sequence ID" value="BAC89220"/>
    <property type="gene ID" value="BAC89220"/>
</dbReference>
<feature type="domain" description="DNA mismatch repair protein S5" evidence="6">
    <location>
        <begin position="251"/>
        <end position="370"/>
    </location>
</feature>
<dbReference type="PhylomeDB" id="Q7NL47"/>
<accession>Q7NL47</accession>
<dbReference type="InterPro" id="IPR020568">
    <property type="entry name" value="Ribosomal_Su5_D2-typ_SF"/>
</dbReference>
<comment type="similarity">
    <text evidence="1 4">Belongs to the DNA mismatch repair MutL/HexB family.</text>
</comment>
<dbReference type="InterPro" id="IPR020667">
    <property type="entry name" value="DNA_mismatch_repair_MutL"/>
</dbReference>
<dbReference type="HAMAP" id="MF_00149">
    <property type="entry name" value="DNA_mis_repair"/>
    <property type="match status" value="1"/>
</dbReference>
<sequence>MWCEHPREYRALRSYCFLRRFVCDQSRHRLALISTLVRSNSPLGAIRPLADQTVRLLAAGEVIDSPAAVVRELVDNSLDAGADRIRVSFWPESWRVQVQDNGLGFEAEELPMAARSHATSKLGAIEDLWRLRTLGFRGEGLHSIAVVARLEILTCTPTARTATRARYDHKGELVESQPAAAAPGTVVTVSELFELQPVRRRFLADTKAQVRAVTQLVHRYALAYPGHLFELAVDGRLQLQLWAAPGLKQRALQLLNSYDEHDLREVHLERDGRRVRLAIGLPDRCSRARADWLQIYINGRFVRHGELEQAVRAGFERTLRPGRQPVCIVQLILPADEVDWNRHPAKLEVQLAGTAPACELVVAAIGEGLRHFAPKPAAALLRLAEAHLPYAAESTGGELLLKALAQLHQTYILAEYPGGVCLVEQHVAHERVLFEALESDWQVVPLEPPLALELSSRQAQNLTEHGIEVEAFGERSWLVRSAPVALVGRVDCAEGLMELADQEDAAQMRAALSCRTAIRNGTALSPLQMQQLLDRWQRTRNPHTCPHGRPIYMPLTDGELARFFRRRWHICGS</sequence>
<dbReference type="SMART" id="SM01340">
    <property type="entry name" value="DNA_mis_repair"/>
    <property type="match status" value="1"/>
</dbReference>
<protein>
    <recommendedName>
        <fullName evidence="4">DNA mismatch repair protein MutL</fullName>
    </recommendedName>
</protein>
<evidence type="ECO:0000259" key="6">
    <source>
        <dbReference type="SMART" id="SM01340"/>
    </source>
</evidence>
<evidence type="ECO:0000313" key="8">
    <source>
        <dbReference type="Proteomes" id="UP000000557"/>
    </source>
</evidence>
<dbReference type="InterPro" id="IPR038973">
    <property type="entry name" value="MutL/Mlh/Pms-like"/>
</dbReference>
<evidence type="ECO:0000256" key="3">
    <source>
        <dbReference type="ARBA" id="ARBA00023204"/>
    </source>
</evidence>
<dbReference type="SUPFAM" id="SSF55874">
    <property type="entry name" value="ATPase domain of HSP90 chaperone/DNA topoisomerase II/histidine kinase"/>
    <property type="match status" value="1"/>
</dbReference>
<dbReference type="InterPro" id="IPR014721">
    <property type="entry name" value="Ribsml_uS5_D2-typ_fold_subgr"/>
</dbReference>
<dbReference type="Pfam" id="PF13589">
    <property type="entry name" value="HATPase_c_3"/>
    <property type="match status" value="1"/>
</dbReference>
<dbReference type="KEGG" id="gvi:glr1279"/>
<evidence type="ECO:0000256" key="2">
    <source>
        <dbReference type="ARBA" id="ARBA00022763"/>
    </source>
</evidence>
<dbReference type="InterPro" id="IPR014790">
    <property type="entry name" value="MutL_C"/>
</dbReference>
<dbReference type="HOGENOM" id="CLU_004131_4_1_3"/>
<dbReference type="InterPro" id="IPR042120">
    <property type="entry name" value="MutL_C_dimsub"/>
</dbReference>
<dbReference type="CDD" id="cd00782">
    <property type="entry name" value="MutL_Trans"/>
    <property type="match status" value="1"/>
</dbReference>
<dbReference type="GO" id="GO:0140664">
    <property type="term" value="F:ATP-dependent DNA damage sensor activity"/>
    <property type="evidence" value="ECO:0007669"/>
    <property type="project" value="InterPro"/>
</dbReference>
<dbReference type="CDD" id="cd16926">
    <property type="entry name" value="HATPase_MutL-MLH-PMS-like"/>
    <property type="match status" value="1"/>
</dbReference>
<evidence type="ECO:0000256" key="1">
    <source>
        <dbReference type="ARBA" id="ARBA00006082"/>
    </source>
</evidence>
<feature type="domain" description="MutL C-terminal dimerisation" evidence="5">
    <location>
        <begin position="403"/>
        <end position="524"/>
    </location>
</feature>
<dbReference type="GO" id="GO:0030983">
    <property type="term" value="F:mismatched DNA binding"/>
    <property type="evidence" value="ECO:0007669"/>
    <property type="project" value="InterPro"/>
</dbReference>
<dbReference type="NCBIfam" id="TIGR00585">
    <property type="entry name" value="mutl"/>
    <property type="match status" value="1"/>
</dbReference>
<keyword evidence="3 4" id="KW-0234">DNA repair</keyword>
<dbReference type="Gene3D" id="3.30.230.10">
    <property type="match status" value="1"/>
</dbReference>
<dbReference type="PANTHER" id="PTHR10073:SF12">
    <property type="entry name" value="DNA MISMATCH REPAIR PROTEIN MLH1"/>
    <property type="match status" value="1"/>
</dbReference>
<dbReference type="InterPro" id="IPR013507">
    <property type="entry name" value="DNA_mismatch_S5_2-like"/>
</dbReference>
<dbReference type="SUPFAM" id="SSF54211">
    <property type="entry name" value="Ribosomal protein S5 domain 2-like"/>
    <property type="match status" value="1"/>
</dbReference>
<dbReference type="EMBL" id="BA000045">
    <property type="protein sequence ID" value="BAC89220.1"/>
    <property type="molecule type" value="Genomic_DNA"/>
</dbReference>